<evidence type="ECO:0000313" key="2">
    <source>
        <dbReference type="EMBL" id="EGG07946.1"/>
    </source>
</evidence>
<feature type="compositionally biased region" description="Polar residues" evidence="1">
    <location>
        <begin position="258"/>
        <end position="274"/>
    </location>
</feature>
<dbReference type="EMBL" id="GL883102">
    <property type="protein sequence ID" value="EGG07946.1"/>
    <property type="molecule type" value="Genomic_DNA"/>
</dbReference>
<name>F4RI62_MELLP</name>
<evidence type="ECO:0000256" key="1">
    <source>
        <dbReference type="SAM" id="MobiDB-lite"/>
    </source>
</evidence>
<reference evidence="3" key="1">
    <citation type="journal article" date="2011" name="Proc. Natl. Acad. Sci. U.S.A.">
        <title>Obligate biotrophy features unraveled by the genomic analysis of rust fungi.</title>
        <authorList>
            <person name="Duplessis S."/>
            <person name="Cuomo C.A."/>
            <person name="Lin Y.-C."/>
            <person name="Aerts A."/>
            <person name="Tisserant E."/>
            <person name="Veneault-Fourrey C."/>
            <person name="Joly D.L."/>
            <person name="Hacquard S."/>
            <person name="Amselem J."/>
            <person name="Cantarel B.L."/>
            <person name="Chiu R."/>
            <person name="Coutinho P.M."/>
            <person name="Feau N."/>
            <person name="Field M."/>
            <person name="Frey P."/>
            <person name="Gelhaye E."/>
            <person name="Goldberg J."/>
            <person name="Grabherr M.G."/>
            <person name="Kodira C.D."/>
            <person name="Kohler A."/>
            <person name="Kuees U."/>
            <person name="Lindquist E.A."/>
            <person name="Lucas S.M."/>
            <person name="Mago R."/>
            <person name="Mauceli E."/>
            <person name="Morin E."/>
            <person name="Murat C."/>
            <person name="Pangilinan J.L."/>
            <person name="Park R."/>
            <person name="Pearson M."/>
            <person name="Quesneville H."/>
            <person name="Rouhier N."/>
            <person name="Sakthikumar S."/>
            <person name="Salamov A.A."/>
            <person name="Schmutz J."/>
            <person name="Selles B."/>
            <person name="Shapiro H."/>
            <person name="Tanguay P."/>
            <person name="Tuskan G.A."/>
            <person name="Henrissat B."/>
            <person name="Van de Peer Y."/>
            <person name="Rouze P."/>
            <person name="Ellis J.G."/>
            <person name="Dodds P.N."/>
            <person name="Schein J.E."/>
            <person name="Zhong S."/>
            <person name="Hamelin R.C."/>
            <person name="Grigoriev I.V."/>
            <person name="Szabo L.J."/>
            <person name="Martin F."/>
        </authorList>
    </citation>
    <scope>NUCLEOTIDE SEQUENCE [LARGE SCALE GENOMIC DNA]</scope>
    <source>
        <strain evidence="3">98AG31 / pathotype 3-4-7</strain>
    </source>
</reference>
<dbReference type="InParanoid" id="F4RI62"/>
<dbReference type="GeneID" id="18929870"/>
<evidence type="ECO:0000313" key="3">
    <source>
        <dbReference type="Proteomes" id="UP000001072"/>
    </source>
</evidence>
<proteinExistence type="predicted"/>
<dbReference type="AlphaFoldDB" id="F4RI62"/>
<dbReference type="KEGG" id="mlr:MELLADRAFT_62253"/>
<sequence length="531" mass="59456">MRPGLRSNEQPGQDDAASLPSQSYPSSDSEENYAPPSNRRGRQTRGAQRGGHTGSSVARVGRQKRTRTNDENELPPNDTDITMPDLTDEISLESGESVARPTLDNFHELGVQWGAVRAEEVLSSASIPKNNRPSATGVFEAQALQAAYQLDKTMLCIVLKCSRHVLDEALLEGPLAREPNAYTNYQKYSIPATTTQIPAKGVSEGFGERNTVVGNTWSTYLEDEQKVFSPELFERLCVTTSEAYALTQTPRGIPSVADQDTSKAPAQPKSSFKPLSNEEVTTYVPIFKRLVNLNKVSGDLHEGRLWRHSAKFRCRSREQLMKLEISKVARQLHVLKNQFNLQFHLLLACWNPDTSTTQALFQDEHTSCQRWVRQEKKVHLLERFSFEATKAPEHLRSTEQTLGTTKALSAGAQRQAEKRIPFLTRGVPGQSDAHPKVPKLKEGFARKTFRGGVKLTFHQTPDSLVSDEMIAKGPSRLSNEEVQLWLDDINFERYKIIKIATDSKRKRKDGLTEAEAALDDEETEPQEGLTN</sequence>
<keyword evidence="3" id="KW-1185">Reference proteome</keyword>
<dbReference type="HOGENOM" id="CLU_026101_0_0_1"/>
<dbReference type="Proteomes" id="UP000001072">
    <property type="component" value="Unassembled WGS sequence"/>
</dbReference>
<dbReference type="RefSeq" id="XP_007408711.1">
    <property type="nucleotide sequence ID" value="XM_007408649.1"/>
</dbReference>
<feature type="region of interest" description="Disordered" evidence="1">
    <location>
        <begin position="503"/>
        <end position="531"/>
    </location>
</feature>
<accession>F4RI62</accession>
<dbReference type="VEuPathDB" id="FungiDB:MELLADRAFT_62253"/>
<feature type="compositionally biased region" description="Low complexity" evidence="1">
    <location>
        <begin position="18"/>
        <end position="27"/>
    </location>
</feature>
<feature type="region of interest" description="Disordered" evidence="1">
    <location>
        <begin position="249"/>
        <end position="274"/>
    </location>
</feature>
<feature type="compositionally biased region" description="Acidic residues" evidence="1">
    <location>
        <begin position="516"/>
        <end position="525"/>
    </location>
</feature>
<gene>
    <name evidence="2" type="ORF">MELLADRAFT_62253</name>
</gene>
<dbReference type="OrthoDB" id="2511551at2759"/>
<protein>
    <submittedName>
        <fullName evidence="2">Uncharacterized protein</fullName>
    </submittedName>
</protein>
<organism evidence="3">
    <name type="scientific">Melampsora larici-populina (strain 98AG31 / pathotype 3-4-7)</name>
    <name type="common">Poplar leaf rust fungus</name>
    <dbReference type="NCBI Taxonomy" id="747676"/>
    <lineage>
        <taxon>Eukaryota</taxon>
        <taxon>Fungi</taxon>
        <taxon>Dikarya</taxon>
        <taxon>Basidiomycota</taxon>
        <taxon>Pucciniomycotina</taxon>
        <taxon>Pucciniomycetes</taxon>
        <taxon>Pucciniales</taxon>
        <taxon>Melampsoraceae</taxon>
        <taxon>Melampsora</taxon>
    </lineage>
</organism>
<feature type="region of interest" description="Disordered" evidence="1">
    <location>
        <begin position="1"/>
        <end position="84"/>
    </location>
</feature>